<dbReference type="Pfam" id="PF11346">
    <property type="entry name" value="DUF3149"/>
    <property type="match status" value="1"/>
</dbReference>
<keyword evidence="1" id="KW-0812">Transmembrane</keyword>
<evidence type="ECO:0000256" key="1">
    <source>
        <dbReference type="SAM" id="Phobius"/>
    </source>
</evidence>
<reference evidence="2 3" key="1">
    <citation type="submission" date="2017-01" db="EMBL/GenBank/DDBJ databases">
        <title>Genome sequence of Rhodoferax antarcticus ANT.BR, a psychrophilic purple nonsulfur bacterium from an Antarctic microbial mat.</title>
        <authorList>
            <person name="Baker J."/>
            <person name="Riester C."/>
            <person name="Skinner B."/>
            <person name="Newell A."/>
            <person name="Swingley W."/>
            <person name="Madigan M."/>
            <person name="Jung D."/>
            <person name="Asao M."/>
            <person name="Chen M."/>
            <person name="Loughlin P."/>
            <person name="Pan H."/>
            <person name="Lin S."/>
            <person name="Li N."/>
            <person name="Shaw J."/>
            <person name="Prado M."/>
            <person name="Sherman C."/>
            <person name="Li X."/>
            <person name="Tang J."/>
            <person name="Blankenship R."/>
            <person name="Zhao T."/>
            <person name="Touchman J."/>
            <person name="Sattley M."/>
        </authorList>
    </citation>
    <scope>NUCLEOTIDE SEQUENCE [LARGE SCALE GENOMIC DNA]</scope>
    <source>
        <strain evidence="2 3">ANT.BR</strain>
    </source>
</reference>
<evidence type="ECO:0000313" key="2">
    <source>
        <dbReference type="EMBL" id="OLP06078.1"/>
    </source>
</evidence>
<gene>
    <name evidence="2" type="ORF">BLL52_2308</name>
</gene>
<proteinExistence type="predicted"/>
<dbReference type="AlphaFoldDB" id="A0A1Q8YDF6"/>
<keyword evidence="1" id="KW-1133">Transmembrane helix</keyword>
<sequence length="47" mass="5185">MKAFQDLISTDYGIMSLIGILMMVGGLAYAYVVLRRKMAETSDEPGK</sequence>
<keyword evidence="1" id="KW-0472">Membrane</keyword>
<evidence type="ECO:0000313" key="3">
    <source>
        <dbReference type="Proteomes" id="UP000185911"/>
    </source>
</evidence>
<accession>A0A1Q8YDF6</accession>
<dbReference type="RefSeq" id="WP_083633893.1">
    <property type="nucleotide sequence ID" value="NZ_MSYM01000013.1"/>
</dbReference>
<feature type="transmembrane region" description="Helical" evidence="1">
    <location>
        <begin position="12"/>
        <end position="34"/>
    </location>
</feature>
<name>A0A1Q8YDF6_9BURK</name>
<dbReference type="Proteomes" id="UP000185911">
    <property type="component" value="Unassembled WGS sequence"/>
</dbReference>
<evidence type="ECO:0008006" key="4">
    <source>
        <dbReference type="Google" id="ProtNLM"/>
    </source>
</evidence>
<dbReference type="InterPro" id="IPR021494">
    <property type="entry name" value="DUF3149"/>
</dbReference>
<organism evidence="2 3">
    <name type="scientific">Rhodoferax antarcticus ANT.BR</name>
    <dbReference type="NCBI Taxonomy" id="1111071"/>
    <lineage>
        <taxon>Bacteria</taxon>
        <taxon>Pseudomonadati</taxon>
        <taxon>Pseudomonadota</taxon>
        <taxon>Betaproteobacteria</taxon>
        <taxon>Burkholderiales</taxon>
        <taxon>Comamonadaceae</taxon>
        <taxon>Rhodoferax</taxon>
    </lineage>
</organism>
<keyword evidence="3" id="KW-1185">Reference proteome</keyword>
<protein>
    <recommendedName>
        <fullName evidence="4">DUF3149 domain-containing protein</fullName>
    </recommendedName>
</protein>
<comment type="caution">
    <text evidence="2">The sequence shown here is derived from an EMBL/GenBank/DDBJ whole genome shotgun (WGS) entry which is preliminary data.</text>
</comment>
<dbReference type="EMBL" id="MSYM01000013">
    <property type="protein sequence ID" value="OLP06078.1"/>
    <property type="molecule type" value="Genomic_DNA"/>
</dbReference>